<proteinExistence type="predicted"/>
<dbReference type="EMBL" id="FOND01000007">
    <property type="protein sequence ID" value="SFE93268.1"/>
    <property type="molecule type" value="Genomic_DNA"/>
</dbReference>
<reference evidence="2" key="1">
    <citation type="submission" date="2016-10" db="EMBL/GenBank/DDBJ databases">
        <authorList>
            <person name="Varghese N."/>
            <person name="Submissions S."/>
        </authorList>
    </citation>
    <scope>NUCLEOTIDE SEQUENCE [LARGE SCALE GENOMIC DNA]</scope>
    <source>
        <strain evidence="2">DSM 46838</strain>
    </source>
</reference>
<gene>
    <name evidence="1" type="ORF">SAMN05216574_10793</name>
</gene>
<organism evidence="1 2">
    <name type="scientific">Blastococcus tunisiensis</name>
    <dbReference type="NCBI Taxonomy" id="1798228"/>
    <lineage>
        <taxon>Bacteria</taxon>
        <taxon>Bacillati</taxon>
        <taxon>Actinomycetota</taxon>
        <taxon>Actinomycetes</taxon>
        <taxon>Geodermatophilales</taxon>
        <taxon>Geodermatophilaceae</taxon>
        <taxon>Blastococcus</taxon>
    </lineage>
</organism>
<dbReference type="RefSeq" id="WP_139228850.1">
    <property type="nucleotide sequence ID" value="NZ_FOND01000007.1"/>
</dbReference>
<keyword evidence="2" id="KW-1185">Reference proteome</keyword>
<protein>
    <submittedName>
        <fullName evidence="1">Uncharacterized protein</fullName>
    </submittedName>
</protein>
<evidence type="ECO:0000313" key="1">
    <source>
        <dbReference type="EMBL" id="SFE93268.1"/>
    </source>
</evidence>
<evidence type="ECO:0000313" key="2">
    <source>
        <dbReference type="Proteomes" id="UP000198589"/>
    </source>
</evidence>
<dbReference type="Proteomes" id="UP000198589">
    <property type="component" value="Unassembled WGS sequence"/>
</dbReference>
<sequence length="67" mass="7324">MADAAELCGPVAERLEKVFPDMCPVVVEASVRVARGRLAGARVEQFMPVLVERVAADSLRQLSDPDW</sequence>
<name>A0A1I2ELE9_9ACTN</name>
<dbReference type="AlphaFoldDB" id="A0A1I2ELE9"/>
<accession>A0A1I2ELE9</accession>
<dbReference type="NCBIfam" id="NF046112">
    <property type="entry name" value="MSMEG_6209_Nter"/>
    <property type="match status" value="1"/>
</dbReference>
<dbReference type="Gene3D" id="1.10.8.1060">
    <property type="entry name" value="Corynebacterium glutamicum thioredoxin-dependent arsenate reductase, N-terminal domain"/>
    <property type="match status" value="1"/>
</dbReference>